<dbReference type="SUPFAM" id="SSF103473">
    <property type="entry name" value="MFS general substrate transporter"/>
    <property type="match status" value="1"/>
</dbReference>
<feature type="transmembrane region" description="Helical" evidence="5">
    <location>
        <begin position="146"/>
        <end position="167"/>
    </location>
</feature>
<dbReference type="PROSITE" id="PS00216">
    <property type="entry name" value="SUGAR_TRANSPORT_1"/>
    <property type="match status" value="1"/>
</dbReference>
<evidence type="ECO:0000256" key="2">
    <source>
        <dbReference type="ARBA" id="ARBA00022692"/>
    </source>
</evidence>
<evidence type="ECO:0000313" key="8">
    <source>
        <dbReference type="Proteomes" id="UP001185737"/>
    </source>
</evidence>
<dbReference type="PROSITE" id="PS50850">
    <property type="entry name" value="MFS"/>
    <property type="match status" value="1"/>
</dbReference>
<feature type="transmembrane region" description="Helical" evidence="5">
    <location>
        <begin position="290"/>
        <end position="309"/>
    </location>
</feature>
<dbReference type="Gene3D" id="1.20.1250.20">
    <property type="entry name" value="MFS general substrate transporter like domains"/>
    <property type="match status" value="1"/>
</dbReference>
<keyword evidence="4 5" id="KW-0472">Membrane</keyword>
<comment type="subcellular location">
    <subcellularLocation>
        <location evidence="1">Cell membrane</location>
        <topology evidence="1">Multi-pass membrane protein</topology>
    </subcellularLocation>
</comment>
<reference evidence="7 8" key="1">
    <citation type="submission" date="2023-10" db="EMBL/GenBank/DDBJ databases">
        <title>Development of a sustainable strategy for remediation of hydrocarbon-contaminated territories based on the waste exchange concept.</title>
        <authorList>
            <person name="Krivoruchko A."/>
        </authorList>
    </citation>
    <scope>NUCLEOTIDE SEQUENCE [LARGE SCALE GENOMIC DNA]</scope>
    <source>
        <strain evidence="7 8">IEGM 60</strain>
    </source>
</reference>
<evidence type="ECO:0000256" key="4">
    <source>
        <dbReference type="ARBA" id="ARBA00023136"/>
    </source>
</evidence>
<feature type="transmembrane region" description="Helical" evidence="5">
    <location>
        <begin position="345"/>
        <end position="366"/>
    </location>
</feature>
<gene>
    <name evidence="7" type="ORF">R3Q59_33360</name>
</gene>
<organism evidence="7 8">
    <name type="scientific">Rhodococcus jostii</name>
    <dbReference type="NCBI Taxonomy" id="132919"/>
    <lineage>
        <taxon>Bacteria</taxon>
        <taxon>Bacillati</taxon>
        <taxon>Actinomycetota</taxon>
        <taxon>Actinomycetes</taxon>
        <taxon>Mycobacteriales</taxon>
        <taxon>Nocardiaceae</taxon>
        <taxon>Rhodococcus</taxon>
    </lineage>
</organism>
<evidence type="ECO:0000256" key="3">
    <source>
        <dbReference type="ARBA" id="ARBA00022989"/>
    </source>
</evidence>
<dbReference type="PANTHER" id="PTHR23508">
    <property type="entry name" value="CARBOXYLIC ACID TRANSPORTER PROTEIN HOMOLOG"/>
    <property type="match status" value="1"/>
</dbReference>
<feature type="transmembrane region" description="Helical" evidence="5">
    <location>
        <begin position="112"/>
        <end position="134"/>
    </location>
</feature>
<feature type="transmembrane region" description="Helical" evidence="5">
    <location>
        <begin position="378"/>
        <end position="402"/>
    </location>
</feature>
<keyword evidence="3 5" id="KW-1133">Transmembrane helix</keyword>
<accession>A0ABU4CP76</accession>
<dbReference type="Proteomes" id="UP001185737">
    <property type="component" value="Unassembled WGS sequence"/>
</dbReference>
<feature type="transmembrane region" description="Helical" evidence="5">
    <location>
        <begin position="321"/>
        <end position="339"/>
    </location>
</feature>
<evidence type="ECO:0000256" key="1">
    <source>
        <dbReference type="ARBA" id="ARBA00004651"/>
    </source>
</evidence>
<evidence type="ECO:0000256" key="5">
    <source>
        <dbReference type="SAM" id="Phobius"/>
    </source>
</evidence>
<feature type="transmembrane region" description="Helical" evidence="5">
    <location>
        <begin position="87"/>
        <end position="106"/>
    </location>
</feature>
<dbReference type="Pfam" id="PF07690">
    <property type="entry name" value="MFS_1"/>
    <property type="match status" value="1"/>
</dbReference>
<comment type="caution">
    <text evidence="7">The sequence shown here is derived from an EMBL/GenBank/DDBJ whole genome shotgun (WGS) entry which is preliminary data.</text>
</comment>
<keyword evidence="2 5" id="KW-0812">Transmembrane</keyword>
<dbReference type="RefSeq" id="WP_317570883.1">
    <property type="nucleotide sequence ID" value="NZ_JAWLKA010000025.1"/>
</dbReference>
<feature type="domain" description="Major facilitator superfamily (MFS) profile" evidence="6">
    <location>
        <begin position="19"/>
        <end position="435"/>
    </location>
</feature>
<dbReference type="EMBL" id="JAWLKA010000025">
    <property type="protein sequence ID" value="MDV6285372.1"/>
    <property type="molecule type" value="Genomic_DNA"/>
</dbReference>
<dbReference type="InterPro" id="IPR005829">
    <property type="entry name" value="Sugar_transporter_CS"/>
</dbReference>
<evidence type="ECO:0000313" key="7">
    <source>
        <dbReference type="EMBL" id="MDV6285372.1"/>
    </source>
</evidence>
<dbReference type="InterPro" id="IPR011701">
    <property type="entry name" value="MFS"/>
</dbReference>
<name>A0ABU4CP76_RHOJO</name>
<dbReference type="InterPro" id="IPR036259">
    <property type="entry name" value="MFS_trans_sf"/>
</dbReference>
<keyword evidence="8" id="KW-1185">Reference proteome</keyword>
<feature type="transmembrane region" description="Helical" evidence="5">
    <location>
        <begin position="55"/>
        <end position="75"/>
    </location>
</feature>
<feature type="transmembrane region" description="Helical" evidence="5">
    <location>
        <begin position="173"/>
        <end position="195"/>
    </location>
</feature>
<feature type="transmembrane region" description="Helical" evidence="5">
    <location>
        <begin position="257"/>
        <end position="278"/>
    </location>
</feature>
<feature type="transmembrane region" description="Helical" evidence="5">
    <location>
        <begin position="408"/>
        <end position="429"/>
    </location>
</feature>
<protein>
    <submittedName>
        <fullName evidence="7">MFS transporter</fullName>
    </submittedName>
</protein>
<dbReference type="PANTHER" id="PTHR23508:SF10">
    <property type="entry name" value="CARBOXYLIC ACID TRANSPORTER PROTEIN HOMOLOG"/>
    <property type="match status" value="1"/>
</dbReference>
<proteinExistence type="predicted"/>
<sequence length="448" mass="45824">MTIDHAGSERARTRLALTVLALCWFAILCDGLDTFVYGAVLPRMLADPTLGMSPGAAGTVGSVATLGMLIGALAAGPIADRLGRRTAIVAGVALFSIASLACAVAPSVEVFAAARGVAGLGLGGLIPTAISMVMEYAPRGRANLMVASLMTAHQAGGILAPGLSMLFLDSRGWRFLFLLGGLPLILAVPLMLKFLPESMGYLLARGRVADAEALARSRGVAVADFVTAPTGRGGASSTTAHRIRLLFTGSRAITTPALWTASFAGLLLVYGVATWLPVMMRSTGYELGSALSFLLVINLGGIAGMLIAGQVADRVGPIPTALVWFALTAIGIAALSVQMPLAATYAVVFATGVWLFSAQTMVYAGAAAHSEADFRATAVGLTSGIGRFGAVFGPWLGGVLVASGTPRWGFGAFAVAALLAVAALVVVFVTDRVGSRATTSSVRERVSL</sequence>
<evidence type="ECO:0000259" key="6">
    <source>
        <dbReference type="PROSITE" id="PS50850"/>
    </source>
</evidence>
<dbReference type="InterPro" id="IPR020846">
    <property type="entry name" value="MFS_dom"/>
</dbReference>